<feature type="coiled-coil region" evidence="1">
    <location>
        <begin position="262"/>
        <end position="320"/>
    </location>
</feature>
<protein>
    <recommendedName>
        <fullName evidence="6">Mitochondrial inner membrane protein</fullName>
    </recommendedName>
</protein>
<accession>A0A844H713</accession>
<keyword evidence="3" id="KW-0472">Membrane</keyword>
<evidence type="ECO:0000313" key="4">
    <source>
        <dbReference type="EMBL" id="MTH34277.1"/>
    </source>
</evidence>
<dbReference type="EMBL" id="WMIF01000006">
    <property type="protein sequence ID" value="MTH34277.1"/>
    <property type="molecule type" value="Genomic_DNA"/>
</dbReference>
<feature type="transmembrane region" description="Helical" evidence="3">
    <location>
        <begin position="130"/>
        <end position="154"/>
    </location>
</feature>
<feature type="compositionally biased region" description="Low complexity" evidence="2">
    <location>
        <begin position="59"/>
        <end position="80"/>
    </location>
</feature>
<dbReference type="AlphaFoldDB" id="A0A844H713"/>
<keyword evidence="3" id="KW-1133">Transmembrane helix</keyword>
<evidence type="ECO:0000313" key="5">
    <source>
        <dbReference type="Proteomes" id="UP000442533"/>
    </source>
</evidence>
<keyword evidence="1" id="KW-0175">Coiled coil</keyword>
<organism evidence="4 5">
    <name type="scientific">Paracoccus limosus</name>
    <dbReference type="NCBI Taxonomy" id="913252"/>
    <lineage>
        <taxon>Bacteria</taxon>
        <taxon>Pseudomonadati</taxon>
        <taxon>Pseudomonadota</taxon>
        <taxon>Alphaproteobacteria</taxon>
        <taxon>Rhodobacterales</taxon>
        <taxon>Paracoccaceae</taxon>
        <taxon>Paracoccus</taxon>
    </lineage>
</organism>
<keyword evidence="5" id="KW-1185">Reference proteome</keyword>
<name>A0A844H713_9RHOB</name>
<gene>
    <name evidence="4" type="ORF">GL279_06630</name>
</gene>
<evidence type="ECO:0000256" key="3">
    <source>
        <dbReference type="SAM" id="Phobius"/>
    </source>
</evidence>
<dbReference type="Proteomes" id="UP000442533">
    <property type="component" value="Unassembled WGS sequence"/>
</dbReference>
<comment type="caution">
    <text evidence="4">The sequence shown here is derived from an EMBL/GenBank/DDBJ whole genome shotgun (WGS) entry which is preliminary data.</text>
</comment>
<proteinExistence type="predicted"/>
<sequence length="469" mass="46695">MTEQDKTSSQDPATPAADAKRQPVAGAAIESRATGAGDATKPQDGSAKPVIDSTLVGSPDPARPAAAKKPAGDAAAAKPATVKPGDSAAAKAEGPAAKPAVTHAATPSAAPVSSIPVSTRASAQPAPRRVGFFPTFLGGVVAAGLGAAACYWVIPHLPAAWQPVVPEAALSDSQLDAARQAGVDAARAEFQTQADALATRAAEAGTDAARQVLADATPGAASATGDLPADLADKLAALERNVADLGSRLGQQAPAGIPQSALDALASRVEQQQSRLDELAARPAVDPATAAQVQTLAQQAEQLQQSTEAANRRAQAAAAASALIAAIENGAPRDQALAELQASGVEVPAVLTADVPRIAELRSEFPAAARAGLKAARDSASGEGTMSALGNFLRVQTGARSVEPREGSDPDAVLSRANAAVESGDIAGALAEIGALPQPAQEAMAQWVGRAKTWTDANAALAALAAGGR</sequence>
<dbReference type="RefSeq" id="WP_246175202.1">
    <property type="nucleotide sequence ID" value="NZ_WMIF01000006.1"/>
</dbReference>
<evidence type="ECO:0000256" key="2">
    <source>
        <dbReference type="SAM" id="MobiDB-lite"/>
    </source>
</evidence>
<reference evidence="4 5" key="1">
    <citation type="submission" date="2019-11" db="EMBL/GenBank/DDBJ databases">
        <authorList>
            <person name="Dong K."/>
        </authorList>
    </citation>
    <scope>NUCLEOTIDE SEQUENCE [LARGE SCALE GENOMIC DNA]</scope>
    <source>
        <strain evidence="4 5">JCM 17370</strain>
    </source>
</reference>
<evidence type="ECO:0000256" key="1">
    <source>
        <dbReference type="SAM" id="Coils"/>
    </source>
</evidence>
<feature type="region of interest" description="Disordered" evidence="2">
    <location>
        <begin position="1"/>
        <end position="117"/>
    </location>
</feature>
<evidence type="ECO:0008006" key="6">
    <source>
        <dbReference type="Google" id="ProtNLM"/>
    </source>
</evidence>
<keyword evidence="3" id="KW-0812">Transmembrane</keyword>
<feature type="compositionally biased region" description="Low complexity" evidence="2">
    <location>
        <begin position="88"/>
        <end position="117"/>
    </location>
</feature>